<dbReference type="EMBL" id="CAJPEX010002335">
    <property type="protein sequence ID" value="CAG0920855.1"/>
    <property type="molecule type" value="Genomic_DNA"/>
</dbReference>
<evidence type="ECO:0000313" key="2">
    <source>
        <dbReference type="Proteomes" id="UP000678499"/>
    </source>
</evidence>
<proteinExistence type="predicted"/>
<gene>
    <name evidence="1" type="ORF">NMOB1V02_LOCUS8360</name>
</gene>
<dbReference type="AlphaFoldDB" id="A0A7R9BSF2"/>
<feature type="non-terminal residue" evidence="1">
    <location>
        <position position="1"/>
    </location>
</feature>
<name>A0A7R9BSF2_9CRUS</name>
<evidence type="ECO:0000313" key="1">
    <source>
        <dbReference type="EMBL" id="CAD7280703.1"/>
    </source>
</evidence>
<reference evidence="1" key="1">
    <citation type="submission" date="2020-11" db="EMBL/GenBank/DDBJ databases">
        <authorList>
            <person name="Tran Van P."/>
        </authorList>
    </citation>
    <scope>NUCLEOTIDE SEQUENCE</scope>
</reference>
<dbReference type="EMBL" id="OA884372">
    <property type="protein sequence ID" value="CAD7280703.1"/>
    <property type="molecule type" value="Genomic_DNA"/>
</dbReference>
<accession>A0A7R9BSF2</accession>
<organism evidence="1">
    <name type="scientific">Notodromas monacha</name>
    <dbReference type="NCBI Taxonomy" id="399045"/>
    <lineage>
        <taxon>Eukaryota</taxon>
        <taxon>Metazoa</taxon>
        <taxon>Ecdysozoa</taxon>
        <taxon>Arthropoda</taxon>
        <taxon>Crustacea</taxon>
        <taxon>Oligostraca</taxon>
        <taxon>Ostracoda</taxon>
        <taxon>Podocopa</taxon>
        <taxon>Podocopida</taxon>
        <taxon>Cypridocopina</taxon>
        <taxon>Cypridoidea</taxon>
        <taxon>Cyprididae</taxon>
        <taxon>Notodromas</taxon>
    </lineage>
</organism>
<dbReference type="Proteomes" id="UP000678499">
    <property type="component" value="Unassembled WGS sequence"/>
</dbReference>
<protein>
    <submittedName>
        <fullName evidence="1">Uncharacterized protein</fullName>
    </submittedName>
</protein>
<keyword evidence="2" id="KW-1185">Reference proteome</keyword>
<sequence>MEVLPTSGAGQRANSSFVISSAVTVQHKYTLGSSSSSSSVVAGRLHASHVVGDVVVEALGGRVPHVVRPVGHLGNEAGRDDVQVRLVDAHAHVAVGDATSHLVHQLKVLHLYLGEQDDVNVQGLVSLQLVAGHILEPGEPRLVLWVLAQDFHKGGPAHDQGPGLDRRPGLFQCLLLHYPFCSFYWLCHGGLVPVVGLTVHKIFTRSKRASDKLTHILSVHPSHCDDGLASRNQKEMERVKSFQNVNLWLQTHPEMTEEPQHLLNTLPASLTT</sequence>